<name>A0A921YYH0_MANSE</name>
<evidence type="ECO:0000313" key="9">
    <source>
        <dbReference type="Proteomes" id="UP000791440"/>
    </source>
</evidence>
<gene>
    <name evidence="8" type="ORF">O3G_MSEX005389</name>
</gene>
<keyword evidence="9" id="KW-1185">Reference proteome</keyword>
<accession>A0A921YYH0</accession>
<organism evidence="8 9">
    <name type="scientific">Manduca sexta</name>
    <name type="common">Tobacco hawkmoth</name>
    <name type="synonym">Tobacco hornworm</name>
    <dbReference type="NCBI Taxonomy" id="7130"/>
    <lineage>
        <taxon>Eukaryota</taxon>
        <taxon>Metazoa</taxon>
        <taxon>Ecdysozoa</taxon>
        <taxon>Arthropoda</taxon>
        <taxon>Hexapoda</taxon>
        <taxon>Insecta</taxon>
        <taxon>Pterygota</taxon>
        <taxon>Neoptera</taxon>
        <taxon>Endopterygota</taxon>
        <taxon>Lepidoptera</taxon>
        <taxon>Glossata</taxon>
        <taxon>Ditrysia</taxon>
        <taxon>Bombycoidea</taxon>
        <taxon>Sphingidae</taxon>
        <taxon>Sphinginae</taxon>
        <taxon>Sphingini</taxon>
        <taxon>Manduca</taxon>
    </lineage>
</organism>
<reference evidence="8" key="2">
    <citation type="submission" date="2020-12" db="EMBL/GenBank/DDBJ databases">
        <authorList>
            <person name="Kanost M."/>
        </authorList>
    </citation>
    <scope>NUCLEOTIDE SEQUENCE</scope>
</reference>
<dbReference type="PROSITE" id="PS50850">
    <property type="entry name" value="MFS"/>
    <property type="match status" value="1"/>
</dbReference>
<protein>
    <recommendedName>
        <fullName evidence="7">Major facilitator superfamily (MFS) profile domain-containing protein</fullName>
    </recommendedName>
</protein>
<feature type="transmembrane region" description="Helical" evidence="6">
    <location>
        <begin position="291"/>
        <end position="313"/>
    </location>
</feature>
<evidence type="ECO:0000256" key="3">
    <source>
        <dbReference type="ARBA" id="ARBA00022692"/>
    </source>
</evidence>
<keyword evidence="4 6" id="KW-1133">Transmembrane helix</keyword>
<comment type="caution">
    <text evidence="8">The sequence shown here is derived from an EMBL/GenBank/DDBJ whole genome shotgun (WGS) entry which is preliminary data.</text>
</comment>
<keyword evidence="5 6" id="KW-0472">Membrane</keyword>
<sequence length="507" mass="56019">MDENRKSEDVPVPFEEALNRTGNGLYNYLLAITCALILLAIGTDLFGFSLVVAAACDLNLTVKQTGILTSLPFVGILLVSYVWGYVSDTKGRRFALVMPLTMSFILACIGSLSPHWLFLGLAKFLSVIFSCAANSATYTLVGESCIQRVRSKYMLLMTCLLLLSPAMGAILAYPTLKLDLAIDVPLLGIVYRPWRILVVVLALPSGLGAIAIYFFYESPKFLFNCGRKEEALEVLKKIHAINHRGTKEELKVDSLVLEDATTKKQMSVLRAIVEQSAPLFRFPHLRRSLQLYYIVGVVYITNNSFLMWLPQILNLVRISMESSTAGEGNICSLMTLKPHVQASANSTSETHVCRGHVEDNVIYTLIISQFIFSFLNFVISCLPNRRKVVLLTILSASSFSGVMLNLTPETISSVIFFVIFTSTCLGMGILASFFVDLYPTSYRGMATCLSIMVGRSCAFVGINLVGNLIFNYCQGTFYLWSLLVFSSVVAAWFLPPDKSPEAKSNTV</sequence>
<dbReference type="Proteomes" id="UP000791440">
    <property type="component" value="Unassembled WGS sequence"/>
</dbReference>
<feature type="transmembrane region" description="Helical" evidence="6">
    <location>
        <begin position="414"/>
        <end position="435"/>
    </location>
</feature>
<evidence type="ECO:0000256" key="1">
    <source>
        <dbReference type="ARBA" id="ARBA00004141"/>
    </source>
</evidence>
<comment type="subcellular location">
    <subcellularLocation>
        <location evidence="1">Membrane</location>
        <topology evidence="1">Multi-pass membrane protein</topology>
    </subcellularLocation>
</comment>
<evidence type="ECO:0000256" key="6">
    <source>
        <dbReference type="SAM" id="Phobius"/>
    </source>
</evidence>
<feature type="domain" description="Major facilitator superfamily (MFS) profile" evidence="7">
    <location>
        <begin position="28"/>
        <end position="499"/>
    </location>
</feature>
<dbReference type="InterPro" id="IPR036259">
    <property type="entry name" value="MFS_trans_sf"/>
</dbReference>
<keyword evidence="2" id="KW-0813">Transport</keyword>
<dbReference type="Pfam" id="PF07690">
    <property type="entry name" value="MFS_1"/>
    <property type="match status" value="1"/>
</dbReference>
<keyword evidence="3 6" id="KW-0812">Transmembrane</keyword>
<feature type="transmembrane region" description="Helical" evidence="6">
    <location>
        <begin position="476"/>
        <end position="494"/>
    </location>
</feature>
<dbReference type="PANTHER" id="PTHR23511:SF35">
    <property type="entry name" value="MAJOR FACILITATOR SUPERFAMILY (MFS) PROFILE DOMAIN-CONTAINING PROTEIN"/>
    <property type="match status" value="1"/>
</dbReference>
<feature type="transmembrane region" description="Helical" evidence="6">
    <location>
        <begin position="67"/>
        <end position="86"/>
    </location>
</feature>
<dbReference type="AlphaFoldDB" id="A0A921YYH0"/>
<evidence type="ECO:0000259" key="7">
    <source>
        <dbReference type="PROSITE" id="PS50850"/>
    </source>
</evidence>
<feature type="transmembrane region" description="Helical" evidence="6">
    <location>
        <begin position="153"/>
        <end position="174"/>
    </location>
</feature>
<dbReference type="Gene3D" id="1.20.1250.20">
    <property type="entry name" value="MFS general substrate transporter like domains"/>
    <property type="match status" value="1"/>
</dbReference>
<reference evidence="8" key="1">
    <citation type="journal article" date="2016" name="Insect Biochem. Mol. Biol.">
        <title>Multifaceted biological insights from a draft genome sequence of the tobacco hornworm moth, Manduca sexta.</title>
        <authorList>
            <person name="Kanost M.R."/>
            <person name="Arrese E.L."/>
            <person name="Cao X."/>
            <person name="Chen Y.R."/>
            <person name="Chellapilla S."/>
            <person name="Goldsmith M.R."/>
            <person name="Grosse-Wilde E."/>
            <person name="Heckel D.G."/>
            <person name="Herndon N."/>
            <person name="Jiang H."/>
            <person name="Papanicolaou A."/>
            <person name="Qu J."/>
            <person name="Soulages J.L."/>
            <person name="Vogel H."/>
            <person name="Walters J."/>
            <person name="Waterhouse R.M."/>
            <person name="Ahn S.J."/>
            <person name="Almeida F.C."/>
            <person name="An C."/>
            <person name="Aqrawi P."/>
            <person name="Bretschneider A."/>
            <person name="Bryant W.B."/>
            <person name="Bucks S."/>
            <person name="Chao H."/>
            <person name="Chevignon G."/>
            <person name="Christen J.M."/>
            <person name="Clarke D.F."/>
            <person name="Dittmer N.T."/>
            <person name="Ferguson L.C.F."/>
            <person name="Garavelou S."/>
            <person name="Gordon K.H.J."/>
            <person name="Gunaratna R.T."/>
            <person name="Han Y."/>
            <person name="Hauser F."/>
            <person name="He Y."/>
            <person name="Heidel-Fischer H."/>
            <person name="Hirsh A."/>
            <person name="Hu Y."/>
            <person name="Jiang H."/>
            <person name="Kalra D."/>
            <person name="Klinner C."/>
            <person name="Konig C."/>
            <person name="Kovar C."/>
            <person name="Kroll A.R."/>
            <person name="Kuwar S.S."/>
            <person name="Lee S.L."/>
            <person name="Lehman R."/>
            <person name="Li K."/>
            <person name="Li Z."/>
            <person name="Liang H."/>
            <person name="Lovelace S."/>
            <person name="Lu Z."/>
            <person name="Mansfield J.H."/>
            <person name="McCulloch K.J."/>
            <person name="Mathew T."/>
            <person name="Morton B."/>
            <person name="Muzny D.M."/>
            <person name="Neunemann D."/>
            <person name="Ongeri F."/>
            <person name="Pauchet Y."/>
            <person name="Pu L.L."/>
            <person name="Pyrousis I."/>
            <person name="Rao X.J."/>
            <person name="Redding A."/>
            <person name="Roesel C."/>
            <person name="Sanchez-Gracia A."/>
            <person name="Schaack S."/>
            <person name="Shukla A."/>
            <person name="Tetreau G."/>
            <person name="Wang Y."/>
            <person name="Xiong G.H."/>
            <person name="Traut W."/>
            <person name="Walsh T.K."/>
            <person name="Worley K.C."/>
            <person name="Wu D."/>
            <person name="Wu W."/>
            <person name="Wu Y.Q."/>
            <person name="Zhang X."/>
            <person name="Zou Z."/>
            <person name="Zucker H."/>
            <person name="Briscoe A.D."/>
            <person name="Burmester T."/>
            <person name="Clem R.J."/>
            <person name="Feyereisen R."/>
            <person name="Grimmelikhuijzen C.J.P."/>
            <person name="Hamodrakas S.J."/>
            <person name="Hansson B.S."/>
            <person name="Huguet E."/>
            <person name="Jermiin L.S."/>
            <person name="Lan Q."/>
            <person name="Lehman H.K."/>
            <person name="Lorenzen M."/>
            <person name="Merzendorfer H."/>
            <person name="Michalopoulos I."/>
            <person name="Morton D.B."/>
            <person name="Muthukrishnan S."/>
            <person name="Oakeshott J.G."/>
            <person name="Palmer W."/>
            <person name="Park Y."/>
            <person name="Passarelli A.L."/>
            <person name="Rozas J."/>
            <person name="Schwartz L.M."/>
            <person name="Smith W."/>
            <person name="Southgate A."/>
            <person name="Vilcinskas A."/>
            <person name="Vogt R."/>
            <person name="Wang P."/>
            <person name="Werren J."/>
            <person name="Yu X.Q."/>
            <person name="Zhou J.J."/>
            <person name="Brown S.J."/>
            <person name="Scherer S.E."/>
            <person name="Richards S."/>
            <person name="Blissard G.W."/>
        </authorList>
    </citation>
    <scope>NUCLEOTIDE SEQUENCE</scope>
</reference>
<dbReference type="PANTHER" id="PTHR23511">
    <property type="entry name" value="SYNAPTIC VESICLE GLYCOPROTEIN 2"/>
    <property type="match status" value="1"/>
</dbReference>
<feature type="transmembrane region" description="Helical" evidence="6">
    <location>
        <begin position="361"/>
        <end position="382"/>
    </location>
</feature>
<feature type="transmembrane region" description="Helical" evidence="6">
    <location>
        <begin position="28"/>
        <end position="55"/>
    </location>
</feature>
<dbReference type="InterPro" id="IPR020846">
    <property type="entry name" value="MFS_dom"/>
</dbReference>
<evidence type="ECO:0000313" key="8">
    <source>
        <dbReference type="EMBL" id="KAG6448213.1"/>
    </source>
</evidence>
<proteinExistence type="predicted"/>
<feature type="transmembrane region" description="Helical" evidence="6">
    <location>
        <begin position="194"/>
        <end position="216"/>
    </location>
</feature>
<dbReference type="OrthoDB" id="433512at2759"/>
<evidence type="ECO:0000256" key="4">
    <source>
        <dbReference type="ARBA" id="ARBA00022989"/>
    </source>
</evidence>
<feature type="transmembrane region" description="Helical" evidence="6">
    <location>
        <begin position="118"/>
        <end position="141"/>
    </location>
</feature>
<dbReference type="EMBL" id="JH668354">
    <property type="protein sequence ID" value="KAG6448213.1"/>
    <property type="molecule type" value="Genomic_DNA"/>
</dbReference>
<dbReference type="GO" id="GO:0016020">
    <property type="term" value="C:membrane"/>
    <property type="evidence" value="ECO:0007669"/>
    <property type="project" value="UniProtKB-SubCell"/>
</dbReference>
<feature type="transmembrane region" description="Helical" evidence="6">
    <location>
        <begin position="447"/>
        <end position="470"/>
    </location>
</feature>
<dbReference type="SUPFAM" id="SSF103473">
    <property type="entry name" value="MFS general substrate transporter"/>
    <property type="match status" value="1"/>
</dbReference>
<dbReference type="InterPro" id="IPR011701">
    <property type="entry name" value="MFS"/>
</dbReference>
<feature type="transmembrane region" description="Helical" evidence="6">
    <location>
        <begin position="93"/>
        <end position="112"/>
    </location>
</feature>
<evidence type="ECO:0000256" key="2">
    <source>
        <dbReference type="ARBA" id="ARBA00022448"/>
    </source>
</evidence>
<dbReference type="GO" id="GO:0022857">
    <property type="term" value="F:transmembrane transporter activity"/>
    <property type="evidence" value="ECO:0007669"/>
    <property type="project" value="InterPro"/>
</dbReference>
<evidence type="ECO:0000256" key="5">
    <source>
        <dbReference type="ARBA" id="ARBA00023136"/>
    </source>
</evidence>